<keyword evidence="3" id="KW-1003">Cell membrane</keyword>
<evidence type="ECO:0000256" key="8">
    <source>
        <dbReference type="SAM" id="MobiDB-lite"/>
    </source>
</evidence>
<dbReference type="SUPFAM" id="SSF118251">
    <property type="entry name" value="Variant surface glycoprotein MITAT 1.2, VSG 221, C-terminal domain"/>
    <property type="match status" value="1"/>
</dbReference>
<dbReference type="EMBL" id="KX700935">
    <property type="protein sequence ID" value="APD74891.1"/>
    <property type="molecule type" value="Genomic_DNA"/>
</dbReference>
<dbReference type="AlphaFoldDB" id="A0A1J0RAM6"/>
<protein>
    <submittedName>
        <fullName evidence="11">Variant surface glycoprotein 1125.4571</fullName>
    </submittedName>
</protein>
<comment type="function">
    <text evidence="1">VSG forms a coat on the surface of the parasite. The trypanosome evades the immune response of the host by expressing a series of antigenically distinct VSGs from an estimated 1000 VSG genes.</text>
</comment>
<dbReference type="InterPro" id="IPR027446">
    <property type="entry name" value="VSG_C_dom_sf"/>
</dbReference>
<dbReference type="InterPro" id="IPR001812">
    <property type="entry name" value="Trypano_VSG_A_N_dom"/>
</dbReference>
<feature type="domain" description="Trypanosome variant surface glycoprotein A-type N-terminal" evidence="10">
    <location>
        <begin position="14"/>
        <end position="370"/>
    </location>
</feature>
<keyword evidence="6" id="KW-0325">Glycoprotein</keyword>
<evidence type="ECO:0000259" key="10">
    <source>
        <dbReference type="Pfam" id="PF00913"/>
    </source>
</evidence>
<accession>A0A1J0RAM6</accession>
<keyword evidence="9" id="KW-0732">Signal</keyword>
<evidence type="ECO:0000256" key="9">
    <source>
        <dbReference type="SAM" id="SignalP"/>
    </source>
</evidence>
<comment type="subcellular location">
    <subcellularLocation>
        <location evidence="2">Cell membrane</location>
        <topology evidence="2">Lipid-anchor</topology>
        <topology evidence="2">GPI-anchor</topology>
    </subcellularLocation>
</comment>
<organism evidence="11">
    <name type="scientific">Trypanosoma brucei</name>
    <dbReference type="NCBI Taxonomy" id="5691"/>
    <lineage>
        <taxon>Eukaryota</taxon>
        <taxon>Discoba</taxon>
        <taxon>Euglenozoa</taxon>
        <taxon>Kinetoplastea</taxon>
        <taxon>Metakinetoplastina</taxon>
        <taxon>Trypanosomatida</taxon>
        <taxon>Trypanosomatidae</taxon>
        <taxon>Trypanosoma</taxon>
    </lineage>
</organism>
<feature type="compositionally biased region" description="Basic and acidic residues" evidence="8">
    <location>
        <begin position="401"/>
        <end position="414"/>
    </location>
</feature>
<dbReference type="SUPFAM" id="SSF58087">
    <property type="entry name" value="Variant surface glycoprotein (N-terminal domain)"/>
    <property type="match status" value="1"/>
</dbReference>
<reference evidence="11" key="1">
    <citation type="submission" date="2016-08" db="EMBL/GenBank/DDBJ databases">
        <title>VSG repertoire of Trypanosoma brucei EATRO 1125.</title>
        <authorList>
            <person name="Cross G.A."/>
        </authorList>
    </citation>
    <scope>NUCLEOTIDE SEQUENCE</scope>
    <source>
        <strain evidence="11">EATRO 1125</strain>
    </source>
</reference>
<evidence type="ECO:0000256" key="3">
    <source>
        <dbReference type="ARBA" id="ARBA00022475"/>
    </source>
</evidence>
<feature type="compositionally biased region" description="Low complexity" evidence="8">
    <location>
        <begin position="451"/>
        <end position="461"/>
    </location>
</feature>
<dbReference type="VEuPathDB" id="TriTrypDB:Tb427_000632100"/>
<name>A0A1J0RAM6_9TRYP</name>
<dbReference type="GO" id="GO:0098552">
    <property type="term" value="C:side of membrane"/>
    <property type="evidence" value="ECO:0007669"/>
    <property type="project" value="UniProtKB-KW"/>
</dbReference>
<feature type="compositionally biased region" description="Basic and acidic residues" evidence="8">
    <location>
        <begin position="421"/>
        <end position="450"/>
    </location>
</feature>
<keyword evidence="4" id="KW-0336">GPI-anchor</keyword>
<evidence type="ECO:0000256" key="5">
    <source>
        <dbReference type="ARBA" id="ARBA00023136"/>
    </source>
</evidence>
<evidence type="ECO:0000256" key="2">
    <source>
        <dbReference type="ARBA" id="ARBA00004609"/>
    </source>
</evidence>
<dbReference type="GO" id="GO:0042783">
    <property type="term" value="P:symbiont-mediated evasion of host immune response"/>
    <property type="evidence" value="ECO:0007669"/>
    <property type="project" value="InterPro"/>
</dbReference>
<evidence type="ECO:0000256" key="4">
    <source>
        <dbReference type="ARBA" id="ARBA00022622"/>
    </source>
</evidence>
<proteinExistence type="predicted"/>
<keyword evidence="5" id="KW-0472">Membrane</keyword>
<feature type="chain" id="PRO_5012814187" evidence="9">
    <location>
        <begin position="26"/>
        <end position="478"/>
    </location>
</feature>
<evidence type="ECO:0000256" key="1">
    <source>
        <dbReference type="ARBA" id="ARBA00002523"/>
    </source>
</evidence>
<dbReference type="Gene3D" id="1.10.470.10">
    <property type="entry name" value="Variant Surface Glycoprotein, subunit A, domain 2"/>
    <property type="match status" value="1"/>
</dbReference>
<keyword evidence="7" id="KW-0449">Lipoprotein</keyword>
<evidence type="ECO:0000256" key="6">
    <source>
        <dbReference type="ARBA" id="ARBA00023180"/>
    </source>
</evidence>
<feature type="region of interest" description="Disordered" evidence="8">
    <location>
        <begin position="379"/>
        <end position="462"/>
    </location>
</feature>
<evidence type="ECO:0000256" key="7">
    <source>
        <dbReference type="ARBA" id="ARBA00023288"/>
    </source>
</evidence>
<dbReference type="Pfam" id="PF00913">
    <property type="entry name" value="Trypan_glycop"/>
    <property type="match status" value="1"/>
</dbReference>
<sequence length="478" mass="51772">MSTKHLIRTLLAAVAILAKLQKGEATGSNALPALKHTHLCAVAEEMATVAPAVAMHATQILNKKAERLRTGRRALLTTTLEAAYNSKCKTFLDNLRTEVTTGAAEVDAAAYLAGRIGDAIEFLADIHQKGGSNAGCLSTADGRKVVEGRNVVNNCGKERKATTTATTMPATELTSEGFPNLNRAVGTNKVVHGTALCHMLSKSGKSGINDQAVHGTPTIVDGYVKLPADGTAFALEDLTDLRSNKKQTQAPHFTAAFNAKANYKQAATMPCDASAMTIDDIKNAEEARERFWRLLQNGTGKYNDAKEGDQVKKEVETVFQPATHFAETWLDPALKNKVARQAAGEEGSGQIELETENDIDKLRRILNYYSAQEIKRQLTKPEAFDRNPSCTSEAKPIKKTPTKEDCKEHKEKEACQNAGCKFDKDKPDGEKCFPESESKTEKKAEGDDGKTTSTNTTGSNSVVINKAPLLFRFASINK</sequence>
<feature type="signal peptide" evidence="9">
    <location>
        <begin position="1"/>
        <end position="25"/>
    </location>
</feature>
<dbReference type="GO" id="GO:0005886">
    <property type="term" value="C:plasma membrane"/>
    <property type="evidence" value="ECO:0007669"/>
    <property type="project" value="UniProtKB-SubCell"/>
</dbReference>
<dbReference type="Gene3D" id="3.90.150.10">
    <property type="entry name" value="Variant Surface Glycoprotein, subunit A domain 1"/>
    <property type="match status" value="1"/>
</dbReference>
<evidence type="ECO:0000313" key="11">
    <source>
        <dbReference type="EMBL" id="APD74891.1"/>
    </source>
</evidence>